<dbReference type="EMBL" id="KN832989">
    <property type="protein sequence ID" value="KIM83978.1"/>
    <property type="molecule type" value="Genomic_DNA"/>
</dbReference>
<reference evidence="8" key="2">
    <citation type="submission" date="2015-01" db="EMBL/GenBank/DDBJ databases">
        <title>Evolutionary Origins and Diversification of the Mycorrhizal Mutualists.</title>
        <authorList>
            <consortium name="DOE Joint Genome Institute"/>
            <consortium name="Mycorrhizal Genomics Consortium"/>
            <person name="Kohler A."/>
            <person name="Kuo A."/>
            <person name="Nagy L.G."/>
            <person name="Floudas D."/>
            <person name="Copeland A."/>
            <person name="Barry K.W."/>
            <person name="Cichocki N."/>
            <person name="Veneault-Fourrey C."/>
            <person name="LaButti K."/>
            <person name="Lindquist E.A."/>
            <person name="Lipzen A."/>
            <person name="Lundell T."/>
            <person name="Morin E."/>
            <person name="Murat C."/>
            <person name="Riley R."/>
            <person name="Ohm R."/>
            <person name="Sun H."/>
            <person name="Tunlid A."/>
            <person name="Henrissat B."/>
            <person name="Grigoriev I.V."/>
            <person name="Hibbett D.S."/>
            <person name="Martin F."/>
        </authorList>
    </citation>
    <scope>NUCLEOTIDE SEQUENCE [LARGE SCALE GENOMIC DNA]</scope>
    <source>
        <strain evidence="8">F 1598</strain>
    </source>
</reference>
<feature type="compositionally biased region" description="Low complexity" evidence="5">
    <location>
        <begin position="38"/>
        <end position="56"/>
    </location>
</feature>
<evidence type="ECO:0000313" key="7">
    <source>
        <dbReference type="EMBL" id="KIM83978.1"/>
    </source>
</evidence>
<accession>A0A0C3BCE7</accession>
<comment type="subcellular location">
    <subcellularLocation>
        <location evidence="1">Cytoplasm</location>
    </subcellularLocation>
</comment>
<dbReference type="GO" id="GO:0008289">
    <property type="term" value="F:lipid binding"/>
    <property type="evidence" value="ECO:0007669"/>
    <property type="project" value="TreeGrafter"/>
</dbReference>
<dbReference type="Proteomes" id="UP000054166">
    <property type="component" value="Unassembled WGS sequence"/>
</dbReference>
<keyword evidence="8" id="KW-1185">Reference proteome</keyword>
<dbReference type="InParanoid" id="A0A0C3BCE7"/>
<evidence type="ECO:0000256" key="1">
    <source>
        <dbReference type="ARBA" id="ARBA00004496"/>
    </source>
</evidence>
<dbReference type="PRINTS" id="PR00499">
    <property type="entry name" value="P67PHOX"/>
</dbReference>
<dbReference type="GO" id="GO:0051666">
    <property type="term" value="P:actin cortical patch localization"/>
    <property type="evidence" value="ECO:0007669"/>
    <property type="project" value="InterPro"/>
</dbReference>
<keyword evidence="2 4" id="KW-0728">SH3 domain</keyword>
<dbReference type="SMART" id="SM00326">
    <property type="entry name" value="SH3"/>
    <property type="match status" value="1"/>
</dbReference>
<organism evidence="7 8">
    <name type="scientific">Piloderma croceum (strain F 1598)</name>
    <dbReference type="NCBI Taxonomy" id="765440"/>
    <lineage>
        <taxon>Eukaryota</taxon>
        <taxon>Fungi</taxon>
        <taxon>Dikarya</taxon>
        <taxon>Basidiomycota</taxon>
        <taxon>Agaricomycotina</taxon>
        <taxon>Agaricomycetes</taxon>
        <taxon>Agaricomycetidae</taxon>
        <taxon>Atheliales</taxon>
        <taxon>Atheliaceae</taxon>
        <taxon>Piloderma</taxon>
    </lineage>
</organism>
<dbReference type="GO" id="GO:0015629">
    <property type="term" value="C:actin cytoskeleton"/>
    <property type="evidence" value="ECO:0007669"/>
    <property type="project" value="TreeGrafter"/>
</dbReference>
<dbReference type="PRINTS" id="PR00452">
    <property type="entry name" value="SH3DOMAIN"/>
</dbReference>
<dbReference type="STRING" id="765440.A0A0C3BCE7"/>
<evidence type="ECO:0000256" key="5">
    <source>
        <dbReference type="SAM" id="MobiDB-lite"/>
    </source>
</evidence>
<reference evidence="7 8" key="1">
    <citation type="submission" date="2014-04" db="EMBL/GenBank/DDBJ databases">
        <authorList>
            <consortium name="DOE Joint Genome Institute"/>
            <person name="Kuo A."/>
            <person name="Tarkka M."/>
            <person name="Buscot F."/>
            <person name="Kohler A."/>
            <person name="Nagy L.G."/>
            <person name="Floudas D."/>
            <person name="Copeland A."/>
            <person name="Barry K.W."/>
            <person name="Cichocki N."/>
            <person name="Veneault-Fourrey C."/>
            <person name="LaButti K."/>
            <person name="Lindquist E.A."/>
            <person name="Lipzen A."/>
            <person name="Lundell T."/>
            <person name="Morin E."/>
            <person name="Murat C."/>
            <person name="Sun H."/>
            <person name="Tunlid A."/>
            <person name="Henrissat B."/>
            <person name="Grigoriev I.V."/>
            <person name="Hibbett D.S."/>
            <person name="Martin F."/>
            <person name="Nordberg H.P."/>
            <person name="Cantor M.N."/>
            <person name="Hua S.X."/>
        </authorList>
    </citation>
    <scope>NUCLEOTIDE SEQUENCE [LARGE SCALE GENOMIC DNA]</scope>
    <source>
        <strain evidence="7 8">F 1598</strain>
    </source>
</reference>
<dbReference type="AlphaFoldDB" id="A0A0C3BCE7"/>
<gene>
    <name evidence="7" type="ORF">PILCRDRAFT_819006</name>
</gene>
<protein>
    <recommendedName>
        <fullName evidence="6">SH3 domain-containing protein</fullName>
    </recommendedName>
</protein>
<dbReference type="InterPro" id="IPR036028">
    <property type="entry name" value="SH3-like_dom_sf"/>
</dbReference>
<keyword evidence="3" id="KW-0963">Cytoplasm</keyword>
<dbReference type="PANTHER" id="PTHR47174:SF3">
    <property type="entry name" value="BRIDGING INTEGRATOR 3"/>
    <property type="match status" value="1"/>
</dbReference>
<evidence type="ECO:0000256" key="3">
    <source>
        <dbReference type="ARBA" id="ARBA00022490"/>
    </source>
</evidence>
<feature type="region of interest" description="Disordered" evidence="5">
    <location>
        <begin position="101"/>
        <end position="136"/>
    </location>
</feature>
<dbReference type="SUPFAM" id="SSF50044">
    <property type="entry name" value="SH3-domain"/>
    <property type="match status" value="1"/>
</dbReference>
<proteinExistence type="predicted"/>
<dbReference type="Gene3D" id="2.30.30.40">
    <property type="entry name" value="SH3 Domains"/>
    <property type="match status" value="1"/>
</dbReference>
<dbReference type="InterPro" id="IPR046982">
    <property type="entry name" value="BIN3/RVS161-like"/>
</dbReference>
<feature type="region of interest" description="Disordered" evidence="5">
    <location>
        <begin position="157"/>
        <end position="223"/>
    </location>
</feature>
<feature type="region of interest" description="Disordered" evidence="5">
    <location>
        <begin position="32"/>
        <end position="56"/>
    </location>
</feature>
<dbReference type="HOGENOM" id="CLU_067162_0_0_1"/>
<sequence>MVFSNLPPQEKDAFFALLDEYFQSRPELLPNIAPSDEATNNAGGAAASAVHRAMASNPEATSKLISAGLRHGVPKSSPFSAAARNPEINNAAGRFAAASMAFSSPDKTPPPPRRTPSNSSSAEQEPPPSRGLVPIRKFGDVDTSSAKNLFSSLRNSTANKAATPPPVAAPIPSAFGAKKSTFAPPPVRRGPSSTASPPAQEPSPQPTLPKRQVHVEPEEEETHGEWVEALYDYSSTEPGDLPFKAGQMVLVTDKSSDDWWSGEADGKTGLFPASYVKIL</sequence>
<evidence type="ECO:0000259" key="6">
    <source>
        <dbReference type="PROSITE" id="PS50002"/>
    </source>
</evidence>
<evidence type="ECO:0000256" key="4">
    <source>
        <dbReference type="PROSITE-ProRule" id="PRU00192"/>
    </source>
</evidence>
<name>A0A0C3BCE7_PILCF</name>
<dbReference type="GO" id="GO:0006897">
    <property type="term" value="P:endocytosis"/>
    <property type="evidence" value="ECO:0007669"/>
    <property type="project" value="InterPro"/>
</dbReference>
<dbReference type="Pfam" id="PF00018">
    <property type="entry name" value="SH3_1"/>
    <property type="match status" value="1"/>
</dbReference>
<evidence type="ECO:0000313" key="8">
    <source>
        <dbReference type="Proteomes" id="UP000054166"/>
    </source>
</evidence>
<feature type="domain" description="SH3" evidence="6">
    <location>
        <begin position="222"/>
        <end position="279"/>
    </location>
</feature>
<dbReference type="GO" id="GO:0005737">
    <property type="term" value="C:cytoplasm"/>
    <property type="evidence" value="ECO:0007669"/>
    <property type="project" value="UniProtKB-SubCell"/>
</dbReference>
<dbReference type="PANTHER" id="PTHR47174">
    <property type="entry name" value="BRIDGING INTEGRATOR 3"/>
    <property type="match status" value="1"/>
</dbReference>
<dbReference type="InterPro" id="IPR001452">
    <property type="entry name" value="SH3_domain"/>
</dbReference>
<dbReference type="PROSITE" id="PS50002">
    <property type="entry name" value="SH3"/>
    <property type="match status" value="1"/>
</dbReference>
<dbReference type="OrthoDB" id="10255128at2759"/>
<evidence type="ECO:0000256" key="2">
    <source>
        <dbReference type="ARBA" id="ARBA00022443"/>
    </source>
</evidence>
<dbReference type="GO" id="GO:0097320">
    <property type="term" value="P:plasma membrane tubulation"/>
    <property type="evidence" value="ECO:0007669"/>
    <property type="project" value="TreeGrafter"/>
</dbReference>